<dbReference type="Pfam" id="PF13167">
    <property type="entry name" value="GTP-bdg_N"/>
    <property type="match status" value="1"/>
</dbReference>
<comment type="similarity">
    <text evidence="6">Belongs to the TRAFAC class OBG-HflX-like GTPase superfamily. HflX GTPase family.</text>
</comment>
<proteinExistence type="inferred from homology"/>
<feature type="binding site" evidence="7">
    <location>
        <begin position="351"/>
        <end position="353"/>
    </location>
    <ligand>
        <name>GTP</name>
        <dbReference type="ChEBI" id="CHEBI:37565"/>
    </ligand>
</feature>
<evidence type="ECO:0000256" key="5">
    <source>
        <dbReference type="ARBA" id="ARBA00023134"/>
    </source>
</evidence>
<evidence type="ECO:0000256" key="2">
    <source>
        <dbReference type="ARBA" id="ARBA00022723"/>
    </source>
</evidence>
<dbReference type="Proteomes" id="UP000485562">
    <property type="component" value="Unassembled WGS sequence"/>
</dbReference>
<reference evidence="11" key="1">
    <citation type="submission" date="2017-02" db="EMBL/GenBank/DDBJ databases">
        <title>Delving into the versatile metabolic prowess of the omnipresent phylum Bacteroidetes.</title>
        <authorList>
            <person name="Nobu M.K."/>
            <person name="Mei R."/>
            <person name="Narihiro T."/>
            <person name="Kuroda K."/>
            <person name="Liu W.-T."/>
        </authorList>
    </citation>
    <scope>NUCLEOTIDE SEQUENCE</scope>
    <source>
        <strain evidence="11">ADurb.Bin131</strain>
    </source>
</reference>
<dbReference type="FunFam" id="3.40.50.11060:FF:000001">
    <property type="entry name" value="GTPase HflX"/>
    <property type="match status" value="1"/>
</dbReference>
<comment type="caution">
    <text evidence="11">The sequence shown here is derived from an EMBL/GenBank/DDBJ whole genome shotgun (WGS) entry which is preliminary data.</text>
</comment>
<keyword evidence="1 6" id="KW-0963">Cytoplasm</keyword>
<dbReference type="NCBIfam" id="TIGR03156">
    <property type="entry name" value="GTP_HflX"/>
    <property type="match status" value="1"/>
</dbReference>
<keyword evidence="5 6" id="KW-0342">GTP-binding</keyword>
<dbReference type="PRINTS" id="PR00326">
    <property type="entry name" value="GTP1OBG"/>
</dbReference>
<dbReference type="GO" id="GO:0005525">
    <property type="term" value="F:GTP binding"/>
    <property type="evidence" value="ECO:0007669"/>
    <property type="project" value="UniProtKB-UniRule"/>
</dbReference>
<organism evidence="11">
    <name type="scientific">candidate division TA06 bacterium ADurb.Bin131</name>
    <dbReference type="NCBI Taxonomy" id="1852827"/>
    <lineage>
        <taxon>Bacteria</taxon>
        <taxon>Bacteria division TA06</taxon>
    </lineage>
</organism>
<dbReference type="Pfam" id="PF16360">
    <property type="entry name" value="GTP-bdg_M"/>
    <property type="match status" value="1"/>
</dbReference>
<dbReference type="GO" id="GO:0005737">
    <property type="term" value="C:cytoplasm"/>
    <property type="evidence" value="ECO:0007669"/>
    <property type="project" value="UniProtKB-SubCell"/>
</dbReference>
<evidence type="ECO:0000256" key="1">
    <source>
        <dbReference type="ARBA" id="ARBA00022490"/>
    </source>
</evidence>
<dbReference type="SUPFAM" id="SSF52540">
    <property type="entry name" value="P-loop containing nucleoside triphosphate hydrolases"/>
    <property type="match status" value="1"/>
</dbReference>
<dbReference type="Gene3D" id="6.10.250.2860">
    <property type="match status" value="1"/>
</dbReference>
<protein>
    <recommendedName>
        <fullName evidence="6">GTPase HflX</fullName>
    </recommendedName>
    <alternativeName>
        <fullName evidence="6">GTP-binding protein HflX</fullName>
    </alternativeName>
</protein>
<evidence type="ECO:0000256" key="6">
    <source>
        <dbReference type="HAMAP-Rule" id="MF_00900"/>
    </source>
</evidence>
<dbReference type="PANTHER" id="PTHR10229:SF0">
    <property type="entry name" value="GTP-BINDING PROTEIN 6-RELATED"/>
    <property type="match status" value="1"/>
</dbReference>
<dbReference type="Gene3D" id="3.40.50.11060">
    <property type="entry name" value="GTPase HflX, N-terminal domain"/>
    <property type="match status" value="1"/>
</dbReference>
<comment type="cofactor">
    <cofactor evidence="8">
        <name>Mg(2+)</name>
        <dbReference type="ChEBI" id="CHEBI:18420"/>
    </cofactor>
</comment>
<dbReference type="InterPro" id="IPR032305">
    <property type="entry name" value="GTP-bd_M"/>
</dbReference>
<dbReference type="HAMAP" id="MF_00900">
    <property type="entry name" value="GTPase_HflX"/>
    <property type="match status" value="1"/>
</dbReference>
<feature type="binding site" evidence="8">
    <location>
        <position position="220"/>
    </location>
    <ligand>
        <name>Mg(2+)</name>
        <dbReference type="ChEBI" id="CHEBI:18420"/>
    </ligand>
</feature>
<evidence type="ECO:0000256" key="4">
    <source>
        <dbReference type="ARBA" id="ARBA00022842"/>
    </source>
</evidence>
<comment type="subunit">
    <text evidence="6">Monomer. Associates with the 50S ribosomal subunit.</text>
</comment>
<feature type="binding site" evidence="7">
    <location>
        <begin position="213"/>
        <end position="220"/>
    </location>
    <ligand>
        <name>GTP</name>
        <dbReference type="ChEBI" id="CHEBI:37565"/>
    </ligand>
</feature>
<evidence type="ECO:0000256" key="8">
    <source>
        <dbReference type="PIRSR" id="PIRSR006809-2"/>
    </source>
</evidence>
<gene>
    <name evidence="6 11" type="primary">hflX</name>
    <name evidence="11" type="ORF">BWX89_01643</name>
</gene>
<dbReference type="PROSITE" id="PS51705">
    <property type="entry name" value="G_HFLX"/>
    <property type="match status" value="1"/>
</dbReference>
<feature type="domain" description="Hflx-type G" evidence="10">
    <location>
        <begin position="207"/>
        <end position="373"/>
    </location>
</feature>
<dbReference type="Gene3D" id="3.40.50.300">
    <property type="entry name" value="P-loop containing nucleotide triphosphate hydrolases"/>
    <property type="match status" value="1"/>
</dbReference>
<keyword evidence="4 8" id="KW-0460">Magnesium</keyword>
<feature type="binding site" evidence="7">
    <location>
        <begin position="239"/>
        <end position="243"/>
    </location>
    <ligand>
        <name>GTP</name>
        <dbReference type="ChEBI" id="CHEBI:37565"/>
    </ligand>
</feature>
<dbReference type="InterPro" id="IPR027417">
    <property type="entry name" value="P-loop_NTPase"/>
</dbReference>
<dbReference type="GO" id="GO:0003924">
    <property type="term" value="F:GTPase activity"/>
    <property type="evidence" value="ECO:0007669"/>
    <property type="project" value="UniProtKB-UniRule"/>
</dbReference>
<dbReference type="PIRSF" id="PIRSF006809">
    <property type="entry name" value="GTP-binding_hflX_prd"/>
    <property type="match status" value="1"/>
</dbReference>
<feature type="binding site" evidence="8">
    <location>
        <position position="241"/>
    </location>
    <ligand>
        <name>Mg(2+)</name>
        <dbReference type="ChEBI" id="CHEBI:18420"/>
    </ligand>
</feature>
<dbReference type="GO" id="GO:0046872">
    <property type="term" value="F:metal ion binding"/>
    <property type="evidence" value="ECO:0007669"/>
    <property type="project" value="UniProtKB-KW"/>
</dbReference>
<name>A0A1V6C471_UNCT6</name>
<feature type="coiled-coil region" evidence="9">
    <location>
        <begin position="173"/>
        <end position="203"/>
    </location>
</feature>
<dbReference type="InterPro" id="IPR025121">
    <property type="entry name" value="GTPase_HflX_N"/>
</dbReference>
<dbReference type="AlphaFoldDB" id="A0A1V6C471"/>
<sequence>MQHPNVFTGDNISGKKALIIVFNEKTSNAAGSENLEELKSLAATVNIHVVHSIFIRHPDPIHPATYIGKGKINEIRQIINMYKCELIIFEKELTPVQQRNLEELLNLVVIDRTVLILLIFGKHAHTLEGKLQVELAQTTYLLPRLAGYSGQLSRLGGTIGTRGPGEQKLEVYRRRARERIRFLNQKIKEIEKHREIIRATRRRKNLPVAVLLGYTNVGKSTLLNALIHKQDATVDNRLFSTLDPLTRLVYLGEGRFCLMSDTVGLLSSLPHHLIAAFRATLEEIRFADALICLIDVVGLNLERQITTINNVLEMMEIQGKPRINVFNKIDLIDETELNILKRTYPDGIFISARTGSGFNDLRTKIGEMIGGYVYFKS</sequence>
<dbReference type="GO" id="GO:0043022">
    <property type="term" value="F:ribosome binding"/>
    <property type="evidence" value="ECO:0007669"/>
    <property type="project" value="TreeGrafter"/>
</dbReference>
<keyword evidence="3 6" id="KW-0547">Nucleotide-binding</keyword>
<comment type="subcellular location">
    <subcellularLocation>
        <location evidence="6">Cytoplasm</location>
    </subcellularLocation>
    <text evidence="6">May associate with membranes.</text>
</comment>
<evidence type="ECO:0000256" key="9">
    <source>
        <dbReference type="SAM" id="Coils"/>
    </source>
</evidence>
<feature type="binding site" evidence="7">
    <location>
        <begin position="261"/>
        <end position="264"/>
    </location>
    <ligand>
        <name>GTP</name>
        <dbReference type="ChEBI" id="CHEBI:37565"/>
    </ligand>
</feature>
<evidence type="ECO:0000256" key="3">
    <source>
        <dbReference type="ARBA" id="ARBA00022741"/>
    </source>
</evidence>
<comment type="function">
    <text evidence="6">GTPase that associates with the 50S ribosomal subunit and may have a role during protein synthesis or ribosome biogenesis.</text>
</comment>
<evidence type="ECO:0000259" key="10">
    <source>
        <dbReference type="PROSITE" id="PS51705"/>
    </source>
</evidence>
<dbReference type="PANTHER" id="PTHR10229">
    <property type="entry name" value="GTP-BINDING PROTEIN HFLX"/>
    <property type="match status" value="1"/>
</dbReference>
<dbReference type="InterPro" id="IPR030394">
    <property type="entry name" value="G_HFLX_dom"/>
</dbReference>
<evidence type="ECO:0000313" key="11">
    <source>
        <dbReference type="EMBL" id="OQB71722.1"/>
    </source>
</evidence>
<evidence type="ECO:0000256" key="7">
    <source>
        <dbReference type="PIRSR" id="PIRSR006809-1"/>
    </source>
</evidence>
<feature type="binding site" evidence="7">
    <location>
        <begin position="327"/>
        <end position="330"/>
    </location>
    <ligand>
        <name>GTP</name>
        <dbReference type="ChEBI" id="CHEBI:37565"/>
    </ligand>
</feature>
<dbReference type="CDD" id="cd01878">
    <property type="entry name" value="HflX"/>
    <property type="match status" value="1"/>
</dbReference>
<dbReference type="InterPro" id="IPR006073">
    <property type="entry name" value="GTP-bd"/>
</dbReference>
<dbReference type="InterPro" id="IPR042108">
    <property type="entry name" value="GTPase_HflX_N_sf"/>
</dbReference>
<accession>A0A1V6C471</accession>
<dbReference type="InterPro" id="IPR016496">
    <property type="entry name" value="GTPase_HflX"/>
</dbReference>
<keyword evidence="9" id="KW-0175">Coiled coil</keyword>
<dbReference type="EMBL" id="MWDQ01000150">
    <property type="protein sequence ID" value="OQB71722.1"/>
    <property type="molecule type" value="Genomic_DNA"/>
</dbReference>
<keyword evidence="2 8" id="KW-0479">Metal-binding</keyword>
<dbReference type="Pfam" id="PF01926">
    <property type="entry name" value="MMR_HSR1"/>
    <property type="match status" value="1"/>
</dbReference>